<feature type="transmembrane region" description="Helical" evidence="2">
    <location>
        <begin position="422"/>
        <end position="439"/>
    </location>
</feature>
<feature type="transmembrane region" description="Helical" evidence="2">
    <location>
        <begin position="1127"/>
        <end position="1146"/>
    </location>
</feature>
<dbReference type="GO" id="GO:0042910">
    <property type="term" value="F:xenobiotic transmembrane transporter activity"/>
    <property type="evidence" value="ECO:0007669"/>
    <property type="project" value="TreeGrafter"/>
</dbReference>
<dbReference type="SUPFAM" id="SSF82866">
    <property type="entry name" value="Multidrug efflux transporter AcrB transmembrane domain"/>
    <property type="match status" value="2"/>
</dbReference>
<feature type="transmembrane region" description="Helical" evidence="2">
    <location>
        <begin position="47"/>
        <end position="66"/>
    </location>
</feature>
<dbReference type="SUPFAM" id="SSF82714">
    <property type="entry name" value="Multidrug efflux transporter AcrB TolC docking domain, DN and DC subdomains"/>
    <property type="match status" value="2"/>
</dbReference>
<dbReference type="PANTHER" id="PTHR32063:SF19">
    <property type="entry name" value="CATION EFFLUX SYSTEM PROTEIN CUSA"/>
    <property type="match status" value="1"/>
</dbReference>
<proteinExistence type="predicted"/>
<feature type="transmembrane region" description="Helical" evidence="2">
    <location>
        <begin position="446"/>
        <end position="468"/>
    </location>
</feature>
<feature type="transmembrane region" description="Helical" evidence="2">
    <location>
        <begin position="496"/>
        <end position="517"/>
    </location>
</feature>
<dbReference type="RefSeq" id="WP_020002267.1">
    <property type="nucleotide sequence ID" value="NZ_CP192219.1"/>
</dbReference>
<accession>A0A8G2C8L3</accession>
<dbReference type="InterPro" id="IPR001036">
    <property type="entry name" value="Acrflvin-R"/>
</dbReference>
<protein>
    <submittedName>
        <fullName evidence="3">Cu(I)/Ag(I) efflux system membrane protein CusA/SilA</fullName>
    </submittedName>
</protein>
<reference evidence="3 4" key="1">
    <citation type="submission" date="2016-11" db="EMBL/GenBank/DDBJ databases">
        <authorList>
            <person name="Varghese N."/>
            <person name="Submissions S."/>
        </authorList>
    </citation>
    <scope>NUCLEOTIDE SEQUENCE [LARGE SCALE GENOMIC DNA]</scope>
    <source>
        <strain evidence="3 4">DSM 17919</strain>
    </source>
</reference>
<name>A0A8G2C8L3_9BACT</name>
<dbReference type="Gene3D" id="1.20.1640.10">
    <property type="entry name" value="Multidrug efflux transporter AcrB transmembrane domain"/>
    <property type="match status" value="3"/>
</dbReference>
<keyword evidence="2" id="KW-0812">Transmembrane</keyword>
<feature type="transmembrane region" description="Helical" evidence="2">
    <location>
        <begin position="529"/>
        <end position="555"/>
    </location>
</feature>
<feature type="transmembrane region" description="Helical" evidence="2">
    <location>
        <begin position="575"/>
        <end position="598"/>
    </location>
</feature>
<organism evidence="3 4">
    <name type="scientific">Halodesulfovibrio aestuarii</name>
    <dbReference type="NCBI Taxonomy" id="126333"/>
    <lineage>
        <taxon>Bacteria</taxon>
        <taxon>Pseudomonadati</taxon>
        <taxon>Thermodesulfobacteriota</taxon>
        <taxon>Desulfovibrionia</taxon>
        <taxon>Desulfovibrionales</taxon>
        <taxon>Desulfovibrionaceae</taxon>
        <taxon>Halodesulfovibrio</taxon>
    </lineage>
</organism>
<dbReference type="Gene3D" id="3.30.70.1430">
    <property type="entry name" value="Multidrug efflux transporter AcrB pore domain"/>
    <property type="match status" value="3"/>
</dbReference>
<evidence type="ECO:0000313" key="3">
    <source>
        <dbReference type="EMBL" id="SHI83677.1"/>
    </source>
</evidence>
<dbReference type="Pfam" id="PF00873">
    <property type="entry name" value="ACR_tran"/>
    <property type="match status" value="3"/>
</dbReference>
<evidence type="ECO:0000256" key="1">
    <source>
        <dbReference type="SAM" id="MobiDB-lite"/>
    </source>
</evidence>
<gene>
    <name evidence="3" type="ORF">SAMN05660830_01151</name>
</gene>
<dbReference type="Gene3D" id="3.30.70.1320">
    <property type="entry name" value="Multidrug efflux transporter AcrB pore domain like"/>
    <property type="match status" value="1"/>
</dbReference>
<feature type="transmembrane region" description="Helical" evidence="2">
    <location>
        <begin position="1153"/>
        <end position="1174"/>
    </location>
</feature>
<keyword evidence="2" id="KW-1133">Transmembrane helix</keyword>
<feature type="transmembrane region" description="Helical" evidence="2">
    <location>
        <begin position="643"/>
        <end position="664"/>
    </location>
</feature>
<feature type="transmembrane region" description="Helical" evidence="2">
    <location>
        <begin position="1255"/>
        <end position="1271"/>
    </location>
</feature>
<comment type="caution">
    <text evidence="3">The sequence shown here is derived from an EMBL/GenBank/DDBJ whole genome shotgun (WGS) entry which is preliminary data.</text>
</comment>
<dbReference type="GO" id="GO:0005886">
    <property type="term" value="C:plasma membrane"/>
    <property type="evidence" value="ECO:0007669"/>
    <property type="project" value="TreeGrafter"/>
</dbReference>
<feature type="transmembrane region" description="Helical" evidence="2">
    <location>
        <begin position="676"/>
        <end position="700"/>
    </location>
</feature>
<dbReference type="Gene3D" id="3.30.2090.10">
    <property type="entry name" value="Multidrug efflux transporter AcrB TolC docking domain, DN and DC subdomains"/>
    <property type="match status" value="2"/>
</dbReference>
<sequence>MPDQEKNTALPAEMNQDNCPLDKTSPCEVQPRTITEKLIYFCLKRKLIVALLTILVIGWGAMVAPFDWDLGGLPRNPVPVDAIPDIGENQQIVFTAWSGRSPQDMEDQVTYPLTVSLLGIPGVKTVRSYSMFGFSTIYVIFNEDVEFYWSRSRLLEKLNSLPPGTLPSGVQPTLGPDATALGQVFWYTIEGRDSQGNPTGGWGLDELRSVQDWLVRYGLLSAEGVSEVASAGGFVKEYQVDVNPDAMRTKGVTLQQVISAVKQSNLDVGARTMEINNVEYIIRGVGFVKKVSDLEKAVIKVTDNTPITVKDVATVTLGPATRRGALDKNGAEVVGGVVVVRYGENPLQVIKNVKEKIKVISAGLPSKTLADGTVSKLTIVPFYDRSGLIKETLGTLDSALFEEILITIIVVLLAVMHFRSSLLISSLLPLAILICFIAMKTLGVDANIVALSGIAIAIGTMVDMGIIICENILKKLESAPEGADTFSLIFDGVSEVGSAVMTAVATTIVSFLPVFVMEGAEGKLFKPLAYTKTFALGASILLSLTVLPALAHVLFKARKSSYMGHKKYIAPGLLVIAGIVLGVMIKWWIGIIVAYMGIRRLIRSHFSTQTELILERIENWVVIIAVTMFLSQHWLPLGPGKGFTVNFFFVAGTIGSLMAFFYVFQKTYPTLLRVFLNWKGTFLVLPVSIVSFGMVIWLGFGTLTSWLPDVVRSSTPLIALNHAFPGLGKEFMPPLDEGSFLYMPTTMPHASIGEVQEVLAAQDKAIQQIPEVESAVGKLGRAETPLDPAPVSMIETVINYKPEFLLDKNGKRTRFKFDASKKDYMRSADGKLLPANDGYPYLVRGYYERDAAGRLIPDSGGQPFRVWRMALDPEINSGREKWNGVHSSDDIWDAIVKAANIPGVTSAPKLQPIAARIVMLQSGMRAPMGIKIKGPSLPVIEEFGLQLEHYLKQVPSIMPAAVTADRIVGKPYLEIVINRDAIARYGITVSRVQDVIESAIGGRVLGTTIEGRERYPVRVRYQRELRDSIEGLSNVVVAAPSGEQIPIRQLADIKYVRGPQVIKSEDTFLIGYVLFDKKSGFGEVDVVEQTRRFLDQKVATGELVIPAGVSYEFAGSYENQIRAQKKLSIILPLALLVIVIILYLQFSAVTTTLMVFSGILVAWSGGFIMIWLYGQDWFLNFSMFGTDMRELFQVHPINLSVAIWVGFLALFGIASDDGVIMATFLDESKGKHSHETIEDIRTFVVEGAKKRIRPALMTSATTILALLPILTSTGKGADIMVPMAIPSFGGMSIALLTVFVVPVLYCWVEEYRLKVKNRSKER</sequence>
<dbReference type="PANTHER" id="PTHR32063">
    <property type="match status" value="1"/>
</dbReference>
<dbReference type="InterPro" id="IPR027463">
    <property type="entry name" value="AcrB_DN_DC_subdom"/>
</dbReference>
<evidence type="ECO:0000313" key="4">
    <source>
        <dbReference type="Proteomes" id="UP000184001"/>
    </source>
</evidence>
<dbReference type="Proteomes" id="UP000184001">
    <property type="component" value="Unassembled WGS sequence"/>
</dbReference>
<dbReference type="PRINTS" id="PR00702">
    <property type="entry name" value="ACRIFLAVINRP"/>
</dbReference>
<feature type="transmembrane region" description="Helical" evidence="2">
    <location>
        <begin position="399"/>
        <end position="416"/>
    </location>
</feature>
<keyword evidence="2" id="KW-0472">Membrane</keyword>
<feature type="transmembrane region" description="Helical" evidence="2">
    <location>
        <begin position="1283"/>
        <end position="1308"/>
    </location>
</feature>
<feature type="region of interest" description="Disordered" evidence="1">
    <location>
        <begin position="1"/>
        <end position="21"/>
    </location>
</feature>
<dbReference type="SUPFAM" id="SSF82693">
    <property type="entry name" value="Multidrug efflux transporter AcrB pore domain, PN1, PN2, PC1 and PC2 subdomains"/>
    <property type="match status" value="2"/>
</dbReference>
<dbReference type="EMBL" id="FQZR01000002">
    <property type="protein sequence ID" value="SHI83677.1"/>
    <property type="molecule type" value="Genomic_DNA"/>
</dbReference>
<feature type="transmembrane region" description="Helical" evidence="2">
    <location>
        <begin position="1194"/>
        <end position="1214"/>
    </location>
</feature>
<evidence type="ECO:0000256" key="2">
    <source>
        <dbReference type="SAM" id="Phobius"/>
    </source>
</evidence>
<dbReference type="Gene3D" id="3.30.70.1440">
    <property type="entry name" value="Multidrug efflux transporter AcrB pore domain"/>
    <property type="match status" value="1"/>
</dbReference>